<dbReference type="EMBL" id="CACTIH010003835">
    <property type="protein sequence ID" value="CAA2985969.1"/>
    <property type="molecule type" value="Genomic_DNA"/>
</dbReference>
<gene>
    <name evidence="1" type="ORF">OLEA9_A022399</name>
</gene>
<dbReference type="Gramene" id="OE9A022399T1">
    <property type="protein sequence ID" value="OE9A022399C1"/>
    <property type="gene ID" value="OE9A022399"/>
</dbReference>
<protein>
    <submittedName>
        <fullName evidence="1">Uncharacterized protein</fullName>
    </submittedName>
</protein>
<comment type="caution">
    <text evidence="1">The sequence shown here is derived from an EMBL/GenBank/DDBJ whole genome shotgun (WGS) entry which is preliminary data.</text>
</comment>
<evidence type="ECO:0000313" key="1">
    <source>
        <dbReference type="EMBL" id="CAA2985969.1"/>
    </source>
</evidence>
<reference evidence="1 2" key="1">
    <citation type="submission" date="2019-12" db="EMBL/GenBank/DDBJ databases">
        <authorList>
            <person name="Alioto T."/>
            <person name="Alioto T."/>
            <person name="Gomez Garrido J."/>
        </authorList>
    </citation>
    <scope>NUCLEOTIDE SEQUENCE [LARGE SCALE GENOMIC DNA]</scope>
</reference>
<evidence type="ECO:0000313" key="2">
    <source>
        <dbReference type="Proteomes" id="UP000594638"/>
    </source>
</evidence>
<dbReference type="OrthoDB" id="69928at2759"/>
<keyword evidence="2" id="KW-1185">Reference proteome</keyword>
<dbReference type="AlphaFoldDB" id="A0A8S0S0V0"/>
<dbReference type="Proteomes" id="UP000594638">
    <property type="component" value="Unassembled WGS sequence"/>
</dbReference>
<organism evidence="1 2">
    <name type="scientific">Olea europaea subsp. europaea</name>
    <dbReference type="NCBI Taxonomy" id="158383"/>
    <lineage>
        <taxon>Eukaryota</taxon>
        <taxon>Viridiplantae</taxon>
        <taxon>Streptophyta</taxon>
        <taxon>Embryophyta</taxon>
        <taxon>Tracheophyta</taxon>
        <taxon>Spermatophyta</taxon>
        <taxon>Magnoliopsida</taxon>
        <taxon>eudicotyledons</taxon>
        <taxon>Gunneridae</taxon>
        <taxon>Pentapetalae</taxon>
        <taxon>asterids</taxon>
        <taxon>lamiids</taxon>
        <taxon>Lamiales</taxon>
        <taxon>Oleaceae</taxon>
        <taxon>Oleeae</taxon>
        <taxon>Olea</taxon>
    </lineage>
</organism>
<proteinExistence type="predicted"/>
<accession>A0A8S0S0V0</accession>
<name>A0A8S0S0V0_OLEEU</name>
<sequence>MENGFSVITAASAVPYPKFVNTDSGHNYPVQIPQTAVTPKFDLIMSSGEVTDGLSVKPSPPISAGVKKNLVSRPVRYFGTPLGFGSIPSKTVYESLNSMTLKNGNPLIPQIEDHIWLDGYELSSNQSVGFNNSTSHVGPEFHSLSKNNGSMGMASFPFPGKQVSTMQVQSENQKIWFDYQLEHLIQHQELQQKIQDGNQHYVRPQKYRGQSLLESHFFV</sequence>